<dbReference type="GO" id="GO:0008270">
    <property type="term" value="F:zinc ion binding"/>
    <property type="evidence" value="ECO:0007669"/>
    <property type="project" value="UniProtKB-KW"/>
</dbReference>
<dbReference type="InterPro" id="IPR036236">
    <property type="entry name" value="Znf_C2H2_sf"/>
</dbReference>
<feature type="domain" description="C2H2-type" evidence="11">
    <location>
        <begin position="541"/>
        <end position="568"/>
    </location>
</feature>
<feature type="domain" description="C2H2-type" evidence="11">
    <location>
        <begin position="429"/>
        <end position="456"/>
    </location>
</feature>
<dbReference type="FunFam" id="3.30.160.60:FF:002343">
    <property type="entry name" value="Zinc finger protein 33A"/>
    <property type="match status" value="1"/>
</dbReference>
<evidence type="ECO:0000256" key="5">
    <source>
        <dbReference type="ARBA" id="ARBA00023015"/>
    </source>
</evidence>
<evidence type="ECO:0000313" key="12">
    <source>
        <dbReference type="EMBL" id="KAF6208568.1"/>
    </source>
</evidence>
<dbReference type="Gene3D" id="3.30.160.60">
    <property type="entry name" value="Classic Zinc Finger"/>
    <property type="match status" value="11"/>
</dbReference>
<keyword evidence="13" id="KW-1185">Reference proteome</keyword>
<feature type="region of interest" description="Disordered" evidence="10">
    <location>
        <begin position="277"/>
        <end position="297"/>
    </location>
</feature>
<evidence type="ECO:0000256" key="4">
    <source>
        <dbReference type="ARBA" id="ARBA00022833"/>
    </source>
</evidence>
<evidence type="ECO:0000256" key="6">
    <source>
        <dbReference type="ARBA" id="ARBA00023125"/>
    </source>
</evidence>
<dbReference type="Proteomes" id="UP000466442">
    <property type="component" value="Unassembled WGS sequence"/>
</dbReference>
<dbReference type="InterPro" id="IPR050331">
    <property type="entry name" value="Zinc_finger"/>
</dbReference>
<feature type="domain" description="C2H2-type" evidence="11">
    <location>
        <begin position="597"/>
        <end position="624"/>
    </location>
</feature>
<dbReference type="FunFam" id="3.30.160.60:FF:000100">
    <property type="entry name" value="Zinc finger 45-like"/>
    <property type="match status" value="1"/>
</dbReference>
<keyword evidence="8" id="KW-0539">Nucleus</keyword>
<keyword evidence="6" id="KW-0238">DNA-binding</keyword>
<dbReference type="PANTHER" id="PTHR16515">
    <property type="entry name" value="PR DOMAIN ZINC FINGER PROTEIN"/>
    <property type="match status" value="1"/>
</dbReference>
<keyword evidence="2" id="KW-0677">Repeat</keyword>
<reference evidence="12" key="1">
    <citation type="journal article" date="2021" name="Mol. Ecol. Resour.">
        <title>Apolygus lucorum genome provides insights into omnivorousness and mesophyll feeding.</title>
        <authorList>
            <person name="Liu Y."/>
            <person name="Liu H."/>
            <person name="Wang H."/>
            <person name="Huang T."/>
            <person name="Liu B."/>
            <person name="Yang B."/>
            <person name="Yin L."/>
            <person name="Li B."/>
            <person name="Zhang Y."/>
            <person name="Zhang S."/>
            <person name="Jiang F."/>
            <person name="Zhang X."/>
            <person name="Ren Y."/>
            <person name="Wang B."/>
            <person name="Wang S."/>
            <person name="Lu Y."/>
            <person name="Wu K."/>
            <person name="Fan W."/>
            <person name="Wang G."/>
        </authorList>
    </citation>
    <scope>NUCLEOTIDE SEQUENCE</scope>
    <source>
        <strain evidence="12">12Hb</strain>
    </source>
</reference>
<feature type="compositionally biased region" description="Basic and acidic residues" evidence="10">
    <location>
        <begin position="65"/>
        <end position="79"/>
    </location>
</feature>
<dbReference type="FunFam" id="3.30.160.60:FF:001485">
    <property type="entry name" value="Krueppel-related zinc finger protein"/>
    <property type="match status" value="1"/>
</dbReference>
<dbReference type="PANTHER" id="PTHR16515:SF58">
    <property type="entry name" value="ZINC FINGER PROTEIN 22"/>
    <property type="match status" value="1"/>
</dbReference>
<dbReference type="Pfam" id="PF00096">
    <property type="entry name" value="zf-C2H2"/>
    <property type="match status" value="2"/>
</dbReference>
<evidence type="ECO:0000259" key="11">
    <source>
        <dbReference type="PROSITE" id="PS50157"/>
    </source>
</evidence>
<keyword evidence="1" id="KW-0479">Metal-binding</keyword>
<feature type="domain" description="C2H2-type" evidence="11">
    <location>
        <begin position="513"/>
        <end position="540"/>
    </location>
</feature>
<feature type="domain" description="C2H2-type" evidence="11">
    <location>
        <begin position="653"/>
        <end position="680"/>
    </location>
</feature>
<feature type="domain" description="C2H2-type" evidence="11">
    <location>
        <begin position="681"/>
        <end position="708"/>
    </location>
</feature>
<dbReference type="InterPro" id="IPR013087">
    <property type="entry name" value="Znf_C2H2_type"/>
</dbReference>
<dbReference type="FunFam" id="3.30.160.60:FF:000630">
    <property type="entry name" value="Zinc finger protein 180"/>
    <property type="match status" value="1"/>
</dbReference>
<dbReference type="SMART" id="SM00355">
    <property type="entry name" value="ZnF_C2H2"/>
    <property type="match status" value="13"/>
</dbReference>
<organism evidence="12 13">
    <name type="scientific">Apolygus lucorum</name>
    <name type="common">Small green plant bug</name>
    <name type="synonym">Lygocoris lucorum</name>
    <dbReference type="NCBI Taxonomy" id="248454"/>
    <lineage>
        <taxon>Eukaryota</taxon>
        <taxon>Metazoa</taxon>
        <taxon>Ecdysozoa</taxon>
        <taxon>Arthropoda</taxon>
        <taxon>Hexapoda</taxon>
        <taxon>Insecta</taxon>
        <taxon>Pterygota</taxon>
        <taxon>Neoptera</taxon>
        <taxon>Paraneoptera</taxon>
        <taxon>Hemiptera</taxon>
        <taxon>Heteroptera</taxon>
        <taxon>Panheteroptera</taxon>
        <taxon>Cimicomorpha</taxon>
        <taxon>Miridae</taxon>
        <taxon>Mirini</taxon>
        <taxon>Apolygus</taxon>
    </lineage>
</organism>
<dbReference type="FunFam" id="3.30.160.60:FF:000417">
    <property type="entry name" value="Zinc finger protein"/>
    <property type="match status" value="1"/>
</dbReference>
<accession>A0A8S9XJY7</accession>
<feature type="region of interest" description="Disordered" evidence="10">
    <location>
        <begin position="57"/>
        <end position="79"/>
    </location>
</feature>
<feature type="domain" description="C2H2-type" evidence="11">
    <location>
        <begin position="737"/>
        <end position="764"/>
    </location>
</feature>
<dbReference type="PROSITE" id="PS00028">
    <property type="entry name" value="ZINC_FINGER_C2H2_1"/>
    <property type="match status" value="5"/>
</dbReference>
<feature type="domain" description="C2H2-type" evidence="11">
    <location>
        <begin position="569"/>
        <end position="596"/>
    </location>
</feature>
<dbReference type="OrthoDB" id="6609513at2759"/>
<feature type="domain" description="C2H2-type" evidence="11">
    <location>
        <begin position="457"/>
        <end position="484"/>
    </location>
</feature>
<keyword evidence="4" id="KW-0862">Zinc</keyword>
<comment type="caution">
    <text evidence="12">The sequence shown here is derived from an EMBL/GenBank/DDBJ whole genome shotgun (WGS) entry which is preliminary data.</text>
</comment>
<proteinExistence type="predicted"/>
<protein>
    <recommendedName>
        <fullName evidence="11">C2H2-type domain-containing protein</fullName>
    </recommendedName>
</protein>
<dbReference type="EMBL" id="WIXP02000007">
    <property type="protein sequence ID" value="KAF6208568.1"/>
    <property type="molecule type" value="Genomic_DNA"/>
</dbReference>
<feature type="domain" description="C2H2-type" evidence="11">
    <location>
        <begin position="485"/>
        <end position="512"/>
    </location>
</feature>
<dbReference type="FunFam" id="3.30.160.60:FF:002452">
    <property type="entry name" value="zinc finger protein 142 isoform X4"/>
    <property type="match status" value="1"/>
</dbReference>
<evidence type="ECO:0000256" key="3">
    <source>
        <dbReference type="ARBA" id="ARBA00022771"/>
    </source>
</evidence>
<name>A0A8S9XJY7_APOLU</name>
<feature type="domain" description="C2H2-type" evidence="11">
    <location>
        <begin position="625"/>
        <end position="652"/>
    </location>
</feature>
<dbReference type="GO" id="GO:0005634">
    <property type="term" value="C:nucleus"/>
    <property type="evidence" value="ECO:0007669"/>
    <property type="project" value="TreeGrafter"/>
</dbReference>
<dbReference type="SUPFAM" id="SSF57667">
    <property type="entry name" value="beta-beta-alpha zinc fingers"/>
    <property type="match status" value="7"/>
</dbReference>
<evidence type="ECO:0000256" key="7">
    <source>
        <dbReference type="ARBA" id="ARBA00023163"/>
    </source>
</evidence>
<dbReference type="GO" id="GO:0006355">
    <property type="term" value="P:regulation of DNA-templated transcription"/>
    <property type="evidence" value="ECO:0007669"/>
    <property type="project" value="UniProtKB-ARBA"/>
</dbReference>
<sequence>MPSSIPLVLKEEFEIDGNEEGHFRGVKSELPVKLEPHDSSPEPPEVIPNFIVKCESQETTSDTSTVKRETHDTSSEVQDVKPVEVRVKTEPLEDASRLKNELQEIKNEFEGSKNETFHIKPEQNHLQKVKCELVGQDASNGLMIESTSSLCAEAISDIKTLVPKREGVSTNVKDERIEKLKIENEPAEIANSERPRRACRRIDYTEFGDSGNDEYVKKFDQKSTKVRERFKSDRPKAVVINPKWRVKTESMIKCEVSSPDPRKVVNGVERVKTKITQPSCETSRSKGETDTAETEVPEDHPVVWVKVEEEVGFEDEQEEEINFENAELKVENPDWQIDEDNNGMDLLRNINMIFSKSIKTEGGGGVSNHSTVVRGRQKLKMLKTEELLEKLMGDAALSADQAELLVVLRSRMDFSDPPTLSYWDGLKYHICLVCAYKTHVPAHMVKHIRCHTGDKQYVCAECDYRCVENSAMAAHRRTHTGEKPYSCPHCDYRTNGSQILKTHIMIHTGKKPLSCPHCDFKCREHGGLKRHIRIHTGEKPFACPHCDYRGPSSSCLKSHIKVHTKEKPYVCSYCEYATACSSSLTIHLRRHTGEKPYSCSVCSYKFVSSGTLKVHMRTHTGEKPFLCKTCGYRCATHGRYKAHTRIHSGDKKHECPFCDYKSVRSDNLKMHLRTHTGERPYHCPHCEYRSSEKARVVQHIRVHTGEKPYVCSTCGFKTGDQNGLRSHSRIHLVEKPFCCSYCQYKTTRREILKTHIMRHTGVKPYSCPYCPYKCIKSCSLKGHVANNHTGNKKLELL</sequence>
<dbReference type="AlphaFoldDB" id="A0A8S9XJY7"/>
<feature type="domain" description="C2H2-type" evidence="11">
    <location>
        <begin position="709"/>
        <end position="736"/>
    </location>
</feature>
<dbReference type="GO" id="GO:0003677">
    <property type="term" value="F:DNA binding"/>
    <property type="evidence" value="ECO:0007669"/>
    <property type="project" value="UniProtKB-KW"/>
</dbReference>
<evidence type="ECO:0000256" key="2">
    <source>
        <dbReference type="ARBA" id="ARBA00022737"/>
    </source>
</evidence>
<evidence type="ECO:0000256" key="10">
    <source>
        <dbReference type="SAM" id="MobiDB-lite"/>
    </source>
</evidence>
<keyword evidence="3 9" id="KW-0863">Zinc-finger</keyword>
<dbReference type="FunFam" id="3.30.160.60:FF:000446">
    <property type="entry name" value="Zinc finger protein"/>
    <property type="match status" value="1"/>
</dbReference>
<keyword evidence="5" id="KW-0805">Transcription regulation</keyword>
<feature type="domain" description="C2H2-type" evidence="11">
    <location>
        <begin position="765"/>
        <end position="793"/>
    </location>
</feature>
<keyword evidence="7" id="KW-0804">Transcription</keyword>
<gene>
    <name evidence="12" type="ORF">GE061_017026</name>
</gene>
<evidence type="ECO:0000313" key="13">
    <source>
        <dbReference type="Proteomes" id="UP000466442"/>
    </source>
</evidence>
<dbReference type="PROSITE" id="PS50157">
    <property type="entry name" value="ZINC_FINGER_C2H2_2"/>
    <property type="match status" value="13"/>
</dbReference>
<evidence type="ECO:0000256" key="9">
    <source>
        <dbReference type="PROSITE-ProRule" id="PRU00042"/>
    </source>
</evidence>
<evidence type="ECO:0000256" key="1">
    <source>
        <dbReference type="ARBA" id="ARBA00022723"/>
    </source>
</evidence>
<evidence type="ECO:0000256" key="8">
    <source>
        <dbReference type="ARBA" id="ARBA00023242"/>
    </source>
</evidence>